<dbReference type="PRINTS" id="PR00420">
    <property type="entry name" value="RNGMNOXGNASE"/>
</dbReference>
<reference evidence="7 8" key="1">
    <citation type="submission" date="2018-03" db="EMBL/GenBank/DDBJ databases">
        <authorList>
            <person name="Guldener U."/>
        </authorList>
    </citation>
    <scope>NUCLEOTIDE SEQUENCE [LARGE SCALE GENOMIC DNA]</scope>
    <source>
        <strain evidence="7 8">DAOM196992</strain>
    </source>
</reference>
<gene>
    <name evidence="7" type="ORF">PSFLO_06860</name>
</gene>
<evidence type="ECO:0000313" key="8">
    <source>
        <dbReference type="Proteomes" id="UP000323386"/>
    </source>
</evidence>
<dbReference type="InterPro" id="IPR050641">
    <property type="entry name" value="RIFMO-like"/>
</dbReference>
<proteinExistence type="predicted"/>
<keyword evidence="4" id="KW-0560">Oxidoreductase</keyword>
<dbReference type="OrthoDB" id="10016252at2759"/>
<evidence type="ECO:0000256" key="4">
    <source>
        <dbReference type="ARBA" id="ARBA00023002"/>
    </source>
</evidence>
<feature type="region of interest" description="Disordered" evidence="5">
    <location>
        <begin position="77"/>
        <end position="106"/>
    </location>
</feature>
<evidence type="ECO:0000256" key="5">
    <source>
        <dbReference type="SAM" id="MobiDB-lite"/>
    </source>
</evidence>
<sequence>MPLPNKVDILIVGAGPVGTAAACAILNNIDAEARSDFKLLIVDSNESINSFSPTHSRAIGVHARTFELLAETVDDPQAREQQVGVRGRQQIPLVSDPSSPPERTDSVTRSLLERGNLLTKITFRSAGKTKPLMTMDFPGALRDSQYQQFCIISQRLTDATLRARLATLGGCIEGGWSIAHLERRGKAAPVAVTLEHDKLGSHEVEADFVIGADGGHSLVRQLVGLGFPRSSMKQPLLLAEIRTADPQWPYSYPELGYDGLEGCQAYCKQGLGISIPMTGNWMRIAASFLPPGFQEVYRRTTGKGIGGHEEGNRPSIEQLQWTMDQYLPTGAEWREGAEKKEGLRPGDIVEVRFATTFKVHHGLVKSYVDHETDRVVLIGDAAHVHSPMGGRGLNTGIQDAATLSMALRPFFRTSALAAASEERSAALHAWAQERRRIGQICIRESRRQMSFALVTNRLLQRLRNLAVSLLAYFPSITRGIIRSAAGVEFRPPAWKSPLLAA</sequence>
<feature type="compositionally biased region" description="Low complexity" evidence="5">
    <location>
        <begin position="81"/>
        <end position="90"/>
    </location>
</feature>
<evidence type="ECO:0000259" key="6">
    <source>
        <dbReference type="Pfam" id="PF01494"/>
    </source>
</evidence>
<evidence type="ECO:0000256" key="3">
    <source>
        <dbReference type="ARBA" id="ARBA00022827"/>
    </source>
</evidence>
<feature type="domain" description="FAD-binding" evidence="6">
    <location>
        <begin position="351"/>
        <end position="428"/>
    </location>
</feature>
<dbReference type="EMBL" id="OOIP01000027">
    <property type="protein sequence ID" value="SPO41378.1"/>
    <property type="molecule type" value="Genomic_DNA"/>
</dbReference>
<organism evidence="7 8">
    <name type="scientific">Pseudozyma flocculosa</name>
    <dbReference type="NCBI Taxonomy" id="84751"/>
    <lineage>
        <taxon>Eukaryota</taxon>
        <taxon>Fungi</taxon>
        <taxon>Dikarya</taxon>
        <taxon>Basidiomycota</taxon>
        <taxon>Ustilaginomycotina</taxon>
        <taxon>Ustilaginomycetes</taxon>
        <taxon>Ustilaginales</taxon>
        <taxon>Ustilaginaceae</taxon>
        <taxon>Pseudozyma</taxon>
    </lineage>
</organism>
<name>A0A5C3FA86_9BASI</name>
<keyword evidence="2" id="KW-0285">Flavoprotein</keyword>
<protein>
    <recommendedName>
        <fullName evidence="6">FAD-binding domain-containing protein</fullName>
    </recommendedName>
</protein>
<keyword evidence="8" id="KW-1185">Reference proteome</keyword>
<dbReference type="AlphaFoldDB" id="A0A5C3FA86"/>
<dbReference type="GO" id="GO:0071949">
    <property type="term" value="F:FAD binding"/>
    <property type="evidence" value="ECO:0007669"/>
    <property type="project" value="InterPro"/>
</dbReference>
<dbReference type="Proteomes" id="UP000323386">
    <property type="component" value="Unassembled WGS sequence"/>
</dbReference>
<evidence type="ECO:0000256" key="1">
    <source>
        <dbReference type="ARBA" id="ARBA00001974"/>
    </source>
</evidence>
<accession>A0A5C3FA86</accession>
<evidence type="ECO:0000313" key="7">
    <source>
        <dbReference type="EMBL" id="SPO41378.1"/>
    </source>
</evidence>
<evidence type="ECO:0000256" key="2">
    <source>
        <dbReference type="ARBA" id="ARBA00022630"/>
    </source>
</evidence>
<dbReference type="SUPFAM" id="SSF51905">
    <property type="entry name" value="FAD/NAD(P)-binding domain"/>
    <property type="match status" value="1"/>
</dbReference>
<dbReference type="InterPro" id="IPR036188">
    <property type="entry name" value="FAD/NAD-bd_sf"/>
</dbReference>
<feature type="domain" description="FAD-binding" evidence="6">
    <location>
        <begin position="6"/>
        <end position="242"/>
    </location>
</feature>
<dbReference type="Gene3D" id="3.50.50.60">
    <property type="entry name" value="FAD/NAD(P)-binding domain"/>
    <property type="match status" value="2"/>
</dbReference>
<dbReference type="PANTHER" id="PTHR43004:SF19">
    <property type="entry name" value="BINDING MONOOXYGENASE, PUTATIVE (JCVI)-RELATED"/>
    <property type="match status" value="1"/>
</dbReference>
<comment type="cofactor">
    <cofactor evidence="1">
        <name>FAD</name>
        <dbReference type="ChEBI" id="CHEBI:57692"/>
    </cofactor>
</comment>
<dbReference type="PANTHER" id="PTHR43004">
    <property type="entry name" value="TRK SYSTEM POTASSIUM UPTAKE PROTEIN"/>
    <property type="match status" value="1"/>
</dbReference>
<dbReference type="Pfam" id="PF01494">
    <property type="entry name" value="FAD_binding_3"/>
    <property type="match status" value="2"/>
</dbReference>
<dbReference type="PROSITE" id="PS51257">
    <property type="entry name" value="PROKAR_LIPOPROTEIN"/>
    <property type="match status" value="1"/>
</dbReference>
<keyword evidence="3" id="KW-0274">FAD</keyword>
<dbReference type="GO" id="GO:0016709">
    <property type="term" value="F:oxidoreductase activity, acting on paired donors, with incorporation or reduction of molecular oxygen, NAD(P)H as one donor, and incorporation of one atom of oxygen"/>
    <property type="evidence" value="ECO:0007669"/>
    <property type="project" value="UniProtKB-ARBA"/>
</dbReference>
<dbReference type="InterPro" id="IPR002938">
    <property type="entry name" value="FAD-bd"/>
</dbReference>